<evidence type="ECO:0000256" key="2">
    <source>
        <dbReference type="ARBA" id="ARBA00022801"/>
    </source>
</evidence>
<sequence>DNDIYGHVNNAVYYSYIDSVINGYMVEQGVLDPWASEIIGIVVESHCQFYQSLRYPVLIDGGLRVETLGTSSVRYEVGIFPQGEDRAAAVGGFTHVFVNRSSNRPVPIPDIVRAVLEKLQKSKTER</sequence>
<comment type="similarity">
    <text evidence="1">Belongs to the 4-hydroxybenzoyl-CoA thioesterase family.</text>
</comment>
<proteinExistence type="inferred from homology"/>
<accession>A0A382JHP2</accession>
<dbReference type="AlphaFoldDB" id="A0A382JHP2"/>
<dbReference type="Pfam" id="PF13279">
    <property type="entry name" value="4HBT_2"/>
    <property type="match status" value="1"/>
</dbReference>
<dbReference type="Gene3D" id="3.10.129.10">
    <property type="entry name" value="Hotdog Thioesterase"/>
    <property type="match status" value="1"/>
</dbReference>
<evidence type="ECO:0000313" key="3">
    <source>
        <dbReference type="EMBL" id="SVC11346.1"/>
    </source>
</evidence>
<feature type="non-terminal residue" evidence="3">
    <location>
        <position position="1"/>
    </location>
</feature>
<keyword evidence="2" id="KW-0378">Hydrolase</keyword>
<dbReference type="GO" id="GO:0047617">
    <property type="term" value="F:fatty acyl-CoA hydrolase activity"/>
    <property type="evidence" value="ECO:0007669"/>
    <property type="project" value="TreeGrafter"/>
</dbReference>
<dbReference type="EMBL" id="UINC01074299">
    <property type="protein sequence ID" value="SVC11346.1"/>
    <property type="molecule type" value="Genomic_DNA"/>
</dbReference>
<dbReference type="PANTHER" id="PTHR31793">
    <property type="entry name" value="4-HYDROXYBENZOYL-COA THIOESTERASE FAMILY MEMBER"/>
    <property type="match status" value="1"/>
</dbReference>
<name>A0A382JHP2_9ZZZZ</name>
<gene>
    <name evidence="3" type="ORF">METZ01_LOCUS264200</name>
</gene>
<reference evidence="3" key="1">
    <citation type="submission" date="2018-05" db="EMBL/GenBank/DDBJ databases">
        <authorList>
            <person name="Lanie J.A."/>
            <person name="Ng W.-L."/>
            <person name="Kazmierczak K.M."/>
            <person name="Andrzejewski T.M."/>
            <person name="Davidsen T.M."/>
            <person name="Wayne K.J."/>
            <person name="Tettelin H."/>
            <person name="Glass J.I."/>
            <person name="Rusch D."/>
            <person name="Podicherti R."/>
            <person name="Tsui H.-C.T."/>
            <person name="Winkler M.E."/>
        </authorList>
    </citation>
    <scope>NUCLEOTIDE SEQUENCE</scope>
</reference>
<dbReference type="PANTHER" id="PTHR31793:SF27">
    <property type="entry name" value="NOVEL THIOESTERASE SUPERFAMILY DOMAIN AND SAPOSIN A-TYPE DOMAIN CONTAINING PROTEIN (0610012H03RIK)"/>
    <property type="match status" value="1"/>
</dbReference>
<dbReference type="InterPro" id="IPR029069">
    <property type="entry name" value="HotDog_dom_sf"/>
</dbReference>
<dbReference type="SUPFAM" id="SSF54637">
    <property type="entry name" value="Thioesterase/thiol ester dehydrase-isomerase"/>
    <property type="match status" value="1"/>
</dbReference>
<organism evidence="3">
    <name type="scientific">marine metagenome</name>
    <dbReference type="NCBI Taxonomy" id="408172"/>
    <lineage>
        <taxon>unclassified sequences</taxon>
        <taxon>metagenomes</taxon>
        <taxon>ecological metagenomes</taxon>
    </lineage>
</organism>
<dbReference type="CDD" id="cd00586">
    <property type="entry name" value="4HBT"/>
    <property type="match status" value="1"/>
</dbReference>
<dbReference type="InterPro" id="IPR050563">
    <property type="entry name" value="4-hydroxybenzoyl-CoA_TE"/>
</dbReference>
<protein>
    <submittedName>
        <fullName evidence="3">Uncharacterized protein</fullName>
    </submittedName>
</protein>
<evidence type="ECO:0000256" key="1">
    <source>
        <dbReference type="ARBA" id="ARBA00005953"/>
    </source>
</evidence>